<keyword evidence="5" id="KW-0460">Magnesium</keyword>
<feature type="domain" description="Nudix hydrolase" evidence="7">
    <location>
        <begin position="128"/>
        <end position="269"/>
    </location>
</feature>
<evidence type="ECO:0000259" key="7">
    <source>
        <dbReference type="PROSITE" id="PS51462"/>
    </source>
</evidence>
<evidence type="ECO:0000256" key="6">
    <source>
        <dbReference type="ARBA" id="ARBA00023211"/>
    </source>
</evidence>
<organism evidence="8 9">
    <name type="scientific">Haemaphysalis longicornis</name>
    <name type="common">Bush tick</name>
    <dbReference type="NCBI Taxonomy" id="44386"/>
    <lineage>
        <taxon>Eukaryota</taxon>
        <taxon>Metazoa</taxon>
        <taxon>Ecdysozoa</taxon>
        <taxon>Arthropoda</taxon>
        <taxon>Chelicerata</taxon>
        <taxon>Arachnida</taxon>
        <taxon>Acari</taxon>
        <taxon>Parasitiformes</taxon>
        <taxon>Ixodida</taxon>
        <taxon>Ixodoidea</taxon>
        <taxon>Ixodidae</taxon>
        <taxon>Haemaphysalinae</taxon>
        <taxon>Haemaphysalis</taxon>
    </lineage>
</organism>
<evidence type="ECO:0000256" key="1">
    <source>
        <dbReference type="ARBA" id="ARBA00001936"/>
    </source>
</evidence>
<keyword evidence="9" id="KW-1185">Reference proteome</keyword>
<dbReference type="Pfam" id="PF00293">
    <property type="entry name" value="NUDIX"/>
    <property type="match status" value="1"/>
</dbReference>
<dbReference type="VEuPathDB" id="VectorBase:HLOH_060547"/>
<keyword evidence="6" id="KW-0464">Manganese</keyword>
<evidence type="ECO:0000256" key="5">
    <source>
        <dbReference type="ARBA" id="ARBA00022842"/>
    </source>
</evidence>
<evidence type="ECO:0000256" key="4">
    <source>
        <dbReference type="ARBA" id="ARBA00022801"/>
    </source>
</evidence>
<dbReference type="PANTHER" id="PTHR12992:SF11">
    <property type="entry name" value="MITOCHONDRIAL COENZYME A DIPHOSPHATASE NUDT8"/>
    <property type="match status" value="1"/>
</dbReference>
<dbReference type="OMA" id="GMEHAED"/>
<dbReference type="InterPro" id="IPR015797">
    <property type="entry name" value="NUDIX_hydrolase-like_dom_sf"/>
</dbReference>
<reference evidence="8 9" key="1">
    <citation type="journal article" date="2020" name="Cell">
        <title>Large-Scale Comparative Analyses of Tick Genomes Elucidate Their Genetic Diversity and Vector Capacities.</title>
        <authorList>
            <consortium name="Tick Genome and Microbiome Consortium (TIGMIC)"/>
            <person name="Jia N."/>
            <person name="Wang J."/>
            <person name="Shi W."/>
            <person name="Du L."/>
            <person name="Sun Y."/>
            <person name="Zhan W."/>
            <person name="Jiang J.F."/>
            <person name="Wang Q."/>
            <person name="Zhang B."/>
            <person name="Ji P."/>
            <person name="Bell-Sakyi L."/>
            <person name="Cui X.M."/>
            <person name="Yuan T.T."/>
            <person name="Jiang B.G."/>
            <person name="Yang W.F."/>
            <person name="Lam T.T."/>
            <person name="Chang Q.C."/>
            <person name="Ding S.J."/>
            <person name="Wang X.J."/>
            <person name="Zhu J.G."/>
            <person name="Ruan X.D."/>
            <person name="Zhao L."/>
            <person name="Wei J.T."/>
            <person name="Ye R.Z."/>
            <person name="Que T.C."/>
            <person name="Du C.H."/>
            <person name="Zhou Y.H."/>
            <person name="Cheng J.X."/>
            <person name="Dai P.F."/>
            <person name="Guo W.B."/>
            <person name="Han X.H."/>
            <person name="Huang E.J."/>
            <person name="Li L.F."/>
            <person name="Wei W."/>
            <person name="Gao Y.C."/>
            <person name="Liu J.Z."/>
            <person name="Shao H.Z."/>
            <person name="Wang X."/>
            <person name="Wang C.C."/>
            <person name="Yang T.C."/>
            <person name="Huo Q.B."/>
            <person name="Li W."/>
            <person name="Chen H.Y."/>
            <person name="Chen S.E."/>
            <person name="Zhou L.G."/>
            <person name="Ni X.B."/>
            <person name="Tian J.H."/>
            <person name="Sheng Y."/>
            <person name="Liu T."/>
            <person name="Pan Y.S."/>
            <person name="Xia L.Y."/>
            <person name="Li J."/>
            <person name="Zhao F."/>
            <person name="Cao W.C."/>
        </authorList>
    </citation>
    <scope>NUCLEOTIDE SEQUENCE [LARGE SCALE GENOMIC DNA]</scope>
    <source>
        <strain evidence="8">HaeL-2018</strain>
    </source>
</reference>
<dbReference type="EMBL" id="JABSTR010000010">
    <property type="protein sequence ID" value="KAH9380525.1"/>
    <property type="molecule type" value="Genomic_DNA"/>
</dbReference>
<accession>A0A9J6GYG8</accession>
<gene>
    <name evidence="8" type="ORF">HPB48_022368</name>
</gene>
<evidence type="ECO:0000256" key="3">
    <source>
        <dbReference type="ARBA" id="ARBA00022723"/>
    </source>
</evidence>
<dbReference type="SUPFAM" id="SSF55811">
    <property type="entry name" value="Nudix"/>
    <property type="match status" value="1"/>
</dbReference>
<keyword evidence="4" id="KW-0378">Hydrolase</keyword>
<dbReference type="PANTHER" id="PTHR12992">
    <property type="entry name" value="NUDIX HYDROLASE"/>
    <property type="match status" value="1"/>
</dbReference>
<dbReference type="Gene3D" id="3.90.79.10">
    <property type="entry name" value="Nucleoside Triphosphate Pyrophosphohydrolase"/>
    <property type="match status" value="1"/>
</dbReference>
<dbReference type="OrthoDB" id="10262892at2759"/>
<comment type="cofactor">
    <cofactor evidence="2">
        <name>Mg(2+)</name>
        <dbReference type="ChEBI" id="CHEBI:18420"/>
    </cofactor>
</comment>
<proteinExistence type="predicted"/>
<dbReference type="GO" id="GO:0046872">
    <property type="term" value="F:metal ion binding"/>
    <property type="evidence" value="ECO:0007669"/>
    <property type="project" value="UniProtKB-KW"/>
</dbReference>
<dbReference type="InterPro" id="IPR000086">
    <property type="entry name" value="NUDIX_hydrolase_dom"/>
</dbReference>
<dbReference type="GO" id="GO:0010945">
    <property type="term" value="F:coenzyme A diphosphatase activity"/>
    <property type="evidence" value="ECO:0007669"/>
    <property type="project" value="InterPro"/>
</dbReference>
<evidence type="ECO:0000313" key="8">
    <source>
        <dbReference type="EMBL" id="KAH9380525.1"/>
    </source>
</evidence>
<dbReference type="Proteomes" id="UP000821853">
    <property type="component" value="Chromosome 8"/>
</dbReference>
<name>A0A9J6GYG8_HAELO</name>
<dbReference type="InterPro" id="IPR045121">
    <property type="entry name" value="CoAse"/>
</dbReference>
<keyword evidence="3" id="KW-0479">Metal-binding</keyword>
<evidence type="ECO:0000313" key="9">
    <source>
        <dbReference type="Proteomes" id="UP000821853"/>
    </source>
</evidence>
<comment type="cofactor">
    <cofactor evidence="1">
        <name>Mn(2+)</name>
        <dbReference type="ChEBI" id="CHEBI:29035"/>
    </cofactor>
</comment>
<protein>
    <recommendedName>
        <fullName evidence="7">Nudix hydrolase domain-containing protein</fullName>
    </recommendedName>
</protein>
<dbReference type="PROSITE" id="PS51462">
    <property type="entry name" value="NUDIX"/>
    <property type="match status" value="1"/>
</dbReference>
<sequence>MVDSRKWPQPSAVRGHGYLAVVGRPKRAAREAFLDSEQLTKYAILASAIPGDSITPPHFHRKLTSFRERPNLEMLIAARFHGARRFASSAASTALDTAFARPKLESCLESIKNVKLGAAQPAKPDRDARHSSVLIPLCTSSQGKPSILFTLRSKRLARHRGYVCFPGGMQHDEDLHPVDTALRETEEELGLSKGKIDVIGSFPTFYNPLDKLFMTVVVGMLGEGRDIDVQADLKVNESEVQMAFLRTLEELCDPANLRYTQFRRPNTEFSTPVFLAGQFKNMGTHGDDSECLSADAGTGRV</sequence>
<evidence type="ECO:0000256" key="2">
    <source>
        <dbReference type="ARBA" id="ARBA00001946"/>
    </source>
</evidence>
<comment type="caution">
    <text evidence="8">The sequence shown here is derived from an EMBL/GenBank/DDBJ whole genome shotgun (WGS) entry which is preliminary data.</text>
</comment>
<dbReference type="CDD" id="cd03426">
    <property type="entry name" value="NUDIX_CoAse_Nudt7"/>
    <property type="match status" value="1"/>
</dbReference>
<dbReference type="AlphaFoldDB" id="A0A9J6GYG8"/>